<keyword evidence="2" id="KW-1185">Reference proteome</keyword>
<sequence>MKTEEKLLRRDLAMFVKKMKKAGIDITAIKKPTDVGASIGRT</sequence>
<dbReference type="EMBL" id="JBHSNO010000001">
    <property type="protein sequence ID" value="MFC5587588.1"/>
    <property type="molecule type" value="Genomic_DNA"/>
</dbReference>
<evidence type="ECO:0000313" key="2">
    <source>
        <dbReference type="Proteomes" id="UP001596109"/>
    </source>
</evidence>
<organism evidence="1 2">
    <name type="scientific">Sporosarcina soli</name>
    <dbReference type="NCBI Taxonomy" id="334736"/>
    <lineage>
        <taxon>Bacteria</taxon>
        <taxon>Bacillati</taxon>
        <taxon>Bacillota</taxon>
        <taxon>Bacilli</taxon>
        <taxon>Bacillales</taxon>
        <taxon>Caryophanaceae</taxon>
        <taxon>Sporosarcina</taxon>
    </lineage>
</organism>
<name>A0ABW0TFS1_9BACL</name>
<dbReference type="RefSeq" id="WP_381429747.1">
    <property type="nucleotide sequence ID" value="NZ_JBHSNO010000001.1"/>
</dbReference>
<gene>
    <name evidence="1" type="ORF">ACFPRA_01525</name>
</gene>
<accession>A0ABW0TFS1</accession>
<comment type="caution">
    <text evidence="1">The sequence shown here is derived from an EMBL/GenBank/DDBJ whole genome shotgun (WGS) entry which is preliminary data.</text>
</comment>
<proteinExistence type="predicted"/>
<protein>
    <submittedName>
        <fullName evidence="1">Uncharacterized protein</fullName>
    </submittedName>
</protein>
<reference evidence="2" key="1">
    <citation type="journal article" date="2019" name="Int. J. Syst. Evol. Microbiol.">
        <title>The Global Catalogue of Microorganisms (GCM) 10K type strain sequencing project: providing services to taxonomists for standard genome sequencing and annotation.</title>
        <authorList>
            <consortium name="The Broad Institute Genomics Platform"/>
            <consortium name="The Broad Institute Genome Sequencing Center for Infectious Disease"/>
            <person name="Wu L."/>
            <person name="Ma J."/>
        </authorList>
    </citation>
    <scope>NUCLEOTIDE SEQUENCE [LARGE SCALE GENOMIC DNA]</scope>
    <source>
        <strain evidence="2">CGMCC 4.1434</strain>
    </source>
</reference>
<dbReference type="Proteomes" id="UP001596109">
    <property type="component" value="Unassembled WGS sequence"/>
</dbReference>
<evidence type="ECO:0000313" key="1">
    <source>
        <dbReference type="EMBL" id="MFC5587588.1"/>
    </source>
</evidence>